<dbReference type="PROSITE" id="PS00211">
    <property type="entry name" value="ABC_TRANSPORTER_1"/>
    <property type="match status" value="1"/>
</dbReference>
<feature type="domain" description="ABC transporter" evidence="6">
    <location>
        <begin position="1"/>
        <end position="220"/>
    </location>
</feature>
<dbReference type="Pfam" id="PF00005">
    <property type="entry name" value="ABC_tran"/>
    <property type="match status" value="1"/>
</dbReference>
<dbReference type="InterPro" id="IPR003593">
    <property type="entry name" value="AAA+_ATPase"/>
</dbReference>
<protein>
    <submittedName>
        <fullName evidence="7">ABC-type glutathione transport system ATPase component</fullName>
    </submittedName>
</protein>
<dbReference type="InterPro" id="IPR003439">
    <property type="entry name" value="ABC_transporter-like_ATP-bd"/>
</dbReference>
<keyword evidence="4" id="KW-0067">ATP-binding</keyword>
<dbReference type="GO" id="GO:0016887">
    <property type="term" value="F:ATP hydrolysis activity"/>
    <property type="evidence" value="ECO:0007669"/>
    <property type="project" value="InterPro"/>
</dbReference>
<name>A0A846RWT6_9MICO</name>
<dbReference type="GO" id="GO:0005524">
    <property type="term" value="F:ATP binding"/>
    <property type="evidence" value="ECO:0007669"/>
    <property type="project" value="UniProtKB-KW"/>
</dbReference>
<evidence type="ECO:0000259" key="6">
    <source>
        <dbReference type="PROSITE" id="PS50893"/>
    </source>
</evidence>
<evidence type="ECO:0000256" key="1">
    <source>
        <dbReference type="ARBA" id="ARBA00005417"/>
    </source>
</evidence>
<evidence type="ECO:0000256" key="2">
    <source>
        <dbReference type="ARBA" id="ARBA00022448"/>
    </source>
</evidence>
<proteinExistence type="inferred from homology"/>
<dbReference type="PANTHER" id="PTHR43776">
    <property type="entry name" value="TRANSPORT ATP-BINDING PROTEIN"/>
    <property type="match status" value="1"/>
</dbReference>
<dbReference type="InterPro" id="IPR017871">
    <property type="entry name" value="ABC_transporter-like_CS"/>
</dbReference>
<dbReference type="AlphaFoldDB" id="A0A846RWT6"/>
<keyword evidence="2" id="KW-0813">Transport</keyword>
<dbReference type="Proteomes" id="UP000576792">
    <property type="component" value="Unassembled WGS sequence"/>
</dbReference>
<keyword evidence="8" id="KW-1185">Reference proteome</keyword>
<organism evidence="7 8">
    <name type="scientific">Brevibacterium marinum</name>
    <dbReference type="NCBI Taxonomy" id="418643"/>
    <lineage>
        <taxon>Bacteria</taxon>
        <taxon>Bacillati</taxon>
        <taxon>Actinomycetota</taxon>
        <taxon>Actinomycetes</taxon>
        <taxon>Micrococcales</taxon>
        <taxon>Brevibacteriaceae</taxon>
        <taxon>Brevibacterium</taxon>
    </lineage>
</organism>
<evidence type="ECO:0000313" key="7">
    <source>
        <dbReference type="EMBL" id="NJC55083.1"/>
    </source>
</evidence>
<dbReference type="PROSITE" id="PS50893">
    <property type="entry name" value="ABC_TRANSPORTER_2"/>
    <property type="match status" value="1"/>
</dbReference>
<evidence type="ECO:0000313" key="8">
    <source>
        <dbReference type="Proteomes" id="UP000576792"/>
    </source>
</evidence>
<sequence>MELNELEIDYGATLIGPVSAELPAGGVTVLRGGSGSGKTSLCLAMTGFLTPTGGGISGDEGVLVPQNPREWLNPRHTVDEVIDRTARILGHSLGADERAGVLARALLGPELLQHRCGELSGGQAARVCLARALASGIDTIVCDEPTAALDASNAARFARLIRTLAEAGHTIVWATHDLPLVMATNADCGFVSLDHRQSELRQPDHRQPDHRWPDHRPPELWQ</sequence>
<keyword evidence="3" id="KW-0547">Nucleotide-binding</keyword>
<dbReference type="RefSeq" id="WP_167949167.1">
    <property type="nucleotide sequence ID" value="NZ_BAAAPQ010000026.1"/>
</dbReference>
<feature type="region of interest" description="Disordered" evidence="5">
    <location>
        <begin position="199"/>
        <end position="222"/>
    </location>
</feature>
<evidence type="ECO:0000256" key="3">
    <source>
        <dbReference type="ARBA" id="ARBA00022741"/>
    </source>
</evidence>
<dbReference type="PANTHER" id="PTHR43776:SF7">
    <property type="entry name" value="D,D-DIPEPTIDE TRANSPORT ATP-BINDING PROTEIN DDPF-RELATED"/>
    <property type="match status" value="1"/>
</dbReference>
<accession>A0A846RWT6</accession>
<evidence type="ECO:0000256" key="5">
    <source>
        <dbReference type="SAM" id="MobiDB-lite"/>
    </source>
</evidence>
<dbReference type="SMART" id="SM00382">
    <property type="entry name" value="AAA"/>
    <property type="match status" value="1"/>
</dbReference>
<dbReference type="SUPFAM" id="SSF52540">
    <property type="entry name" value="P-loop containing nucleoside triphosphate hydrolases"/>
    <property type="match status" value="1"/>
</dbReference>
<dbReference type="EMBL" id="JAATJN010000001">
    <property type="protein sequence ID" value="NJC55083.1"/>
    <property type="molecule type" value="Genomic_DNA"/>
</dbReference>
<comment type="caution">
    <text evidence="7">The sequence shown here is derived from an EMBL/GenBank/DDBJ whole genome shotgun (WGS) entry which is preliminary data.</text>
</comment>
<comment type="similarity">
    <text evidence="1">Belongs to the ABC transporter superfamily.</text>
</comment>
<dbReference type="InterPro" id="IPR050319">
    <property type="entry name" value="ABC_transp_ATP-bind"/>
</dbReference>
<gene>
    <name evidence="7" type="ORF">BKA07_000118</name>
</gene>
<evidence type="ECO:0000256" key="4">
    <source>
        <dbReference type="ARBA" id="ARBA00022840"/>
    </source>
</evidence>
<dbReference type="InterPro" id="IPR027417">
    <property type="entry name" value="P-loop_NTPase"/>
</dbReference>
<dbReference type="GO" id="GO:0055085">
    <property type="term" value="P:transmembrane transport"/>
    <property type="evidence" value="ECO:0007669"/>
    <property type="project" value="UniProtKB-ARBA"/>
</dbReference>
<dbReference type="Gene3D" id="3.40.50.300">
    <property type="entry name" value="P-loop containing nucleotide triphosphate hydrolases"/>
    <property type="match status" value="1"/>
</dbReference>
<reference evidence="7 8" key="1">
    <citation type="submission" date="2020-03" db="EMBL/GenBank/DDBJ databases">
        <title>Sequencing the genomes of 1000 actinobacteria strains.</title>
        <authorList>
            <person name="Klenk H.-P."/>
        </authorList>
    </citation>
    <scope>NUCLEOTIDE SEQUENCE [LARGE SCALE GENOMIC DNA]</scope>
    <source>
        <strain evidence="7 8">DSM 18964</strain>
    </source>
</reference>